<dbReference type="AlphaFoldDB" id="A0A6A4WUD0"/>
<dbReference type="OrthoDB" id="10051896at2759"/>
<comment type="function">
    <text evidence="4">Phosphorylates D-xylulose to produce D-xylulose 5-phosphate, a molecule that may play an important role in the regulation of glucose metabolism and lipogenesis.</text>
</comment>
<reference evidence="7 8" key="1">
    <citation type="submission" date="2019-07" db="EMBL/GenBank/DDBJ databases">
        <title>Draft genome assembly of a fouling barnacle, Amphibalanus amphitrite (Darwin, 1854): The first reference genome for Thecostraca.</title>
        <authorList>
            <person name="Kim W."/>
        </authorList>
    </citation>
    <scope>NUCLEOTIDE SEQUENCE [LARGE SCALE GENOMIC DNA]</scope>
    <source>
        <strain evidence="7">SNU_AA5</strain>
        <tissue evidence="7">Soma without cirri and trophi</tissue>
    </source>
</reference>
<keyword evidence="8" id="KW-1185">Reference proteome</keyword>
<dbReference type="InterPro" id="IPR043129">
    <property type="entry name" value="ATPase_NBD"/>
</dbReference>
<comment type="similarity">
    <text evidence="1 4">Belongs to the FGGY kinase family.</text>
</comment>
<keyword evidence="3 4" id="KW-0418">Kinase</keyword>
<feature type="domain" description="Carbohydrate kinase FGGY N-terminal" evidence="5">
    <location>
        <begin position="124"/>
        <end position="280"/>
    </location>
</feature>
<comment type="catalytic activity">
    <reaction evidence="4">
        <text>D-xylulose + ATP = D-xylulose 5-phosphate + ADP + H(+)</text>
        <dbReference type="Rhea" id="RHEA:10964"/>
        <dbReference type="ChEBI" id="CHEBI:15378"/>
        <dbReference type="ChEBI" id="CHEBI:17140"/>
        <dbReference type="ChEBI" id="CHEBI:30616"/>
        <dbReference type="ChEBI" id="CHEBI:57737"/>
        <dbReference type="ChEBI" id="CHEBI:456216"/>
        <dbReference type="EC" id="2.7.1.17"/>
    </reaction>
</comment>
<dbReference type="InterPro" id="IPR018484">
    <property type="entry name" value="FGGY_N"/>
</dbReference>
<dbReference type="GO" id="GO:0005829">
    <property type="term" value="C:cytosol"/>
    <property type="evidence" value="ECO:0007669"/>
    <property type="project" value="TreeGrafter"/>
</dbReference>
<keyword evidence="2 4" id="KW-0808">Transferase</keyword>
<dbReference type="Pfam" id="PF00370">
    <property type="entry name" value="FGGY_N"/>
    <property type="match status" value="1"/>
</dbReference>
<dbReference type="FunFam" id="3.30.420.40:FF:000118">
    <property type="entry name" value="Xylulose kinase 2"/>
    <property type="match status" value="1"/>
</dbReference>
<gene>
    <name evidence="7" type="primary">XYLB</name>
    <name evidence="7" type="ORF">FJT64_002269</name>
</gene>
<accession>A0A6A4WUD0</accession>
<keyword evidence="4" id="KW-0547">Nucleotide-binding</keyword>
<dbReference type="InterPro" id="IPR042024">
    <property type="entry name" value="D-XK_euk"/>
</dbReference>
<evidence type="ECO:0000256" key="4">
    <source>
        <dbReference type="RuleBase" id="RU367058"/>
    </source>
</evidence>
<dbReference type="PANTHER" id="PTHR10196:SF57">
    <property type="entry name" value="XYLULOSE KINASE"/>
    <property type="match status" value="1"/>
</dbReference>
<comment type="caution">
    <text evidence="7">The sequence shown here is derived from an EMBL/GenBank/DDBJ whole genome shotgun (WGS) entry which is preliminary data.</text>
</comment>
<dbReference type="PANTHER" id="PTHR10196">
    <property type="entry name" value="SUGAR KINASE"/>
    <property type="match status" value="1"/>
</dbReference>
<evidence type="ECO:0000259" key="6">
    <source>
        <dbReference type="Pfam" id="PF02782"/>
    </source>
</evidence>
<keyword evidence="4" id="KW-0859">Xylose metabolism</keyword>
<dbReference type="Pfam" id="PF02782">
    <property type="entry name" value="FGGY_C"/>
    <property type="match status" value="1"/>
</dbReference>
<evidence type="ECO:0000313" key="8">
    <source>
        <dbReference type="Proteomes" id="UP000440578"/>
    </source>
</evidence>
<proteinExistence type="inferred from homology"/>
<feature type="domain" description="Carbohydrate kinase FGGY C-terminal" evidence="6">
    <location>
        <begin position="288"/>
        <end position="470"/>
    </location>
</feature>
<dbReference type="InterPro" id="IPR018485">
    <property type="entry name" value="FGGY_C"/>
</dbReference>
<dbReference type="Gene3D" id="3.30.420.40">
    <property type="match status" value="2"/>
</dbReference>
<keyword evidence="4" id="KW-0067">ATP-binding</keyword>
<organism evidence="7 8">
    <name type="scientific">Amphibalanus amphitrite</name>
    <name type="common">Striped barnacle</name>
    <name type="synonym">Balanus amphitrite</name>
    <dbReference type="NCBI Taxonomy" id="1232801"/>
    <lineage>
        <taxon>Eukaryota</taxon>
        <taxon>Metazoa</taxon>
        <taxon>Ecdysozoa</taxon>
        <taxon>Arthropoda</taxon>
        <taxon>Crustacea</taxon>
        <taxon>Multicrustacea</taxon>
        <taxon>Cirripedia</taxon>
        <taxon>Thoracica</taxon>
        <taxon>Thoracicalcarea</taxon>
        <taxon>Balanomorpha</taxon>
        <taxon>Balanoidea</taxon>
        <taxon>Balanidae</taxon>
        <taxon>Amphibalaninae</taxon>
        <taxon>Amphibalanus</taxon>
    </lineage>
</organism>
<dbReference type="Proteomes" id="UP000440578">
    <property type="component" value="Unassembled WGS sequence"/>
</dbReference>
<dbReference type="GO" id="GO:0004856">
    <property type="term" value="F:D-xylulokinase activity"/>
    <property type="evidence" value="ECO:0007669"/>
    <property type="project" value="UniProtKB-UniRule"/>
</dbReference>
<evidence type="ECO:0000313" key="7">
    <source>
        <dbReference type="EMBL" id="KAF0307444.1"/>
    </source>
</evidence>
<sequence length="532" mass="57033">MFMAPQKYAQLKALAIDCHLKVICEASVMFDMELPEFRTHGGVNAGADGLTFTAPAIMWVKALDMLMDKLRVAGLDFARVAALSGAGQQQHGCVLWRAGAEATLSSLEPDQFLHQQLESAFSVRNSPIWMDSSTTAQCRALEQYVGGPQKLADITGSRAYERFTGNQIAKIHQQSPEAYKNTERISLVSSFGASLFLCKYAGIDLSDGSGMNLLDIGKHAWDQHCLDACAPGLGSRLGAPVPDAGHLLGPIGEFWAERYGFRPDCGVVAFTGDNPASLAGLRLRPGDLALSLGTSDTVFACLERPRPALTGHVFVSPTDADKYMALLCFKNGSLTRQKYRDQCAGGSWDTFNQLLSTAPPGNLGSIGVYWLEQEITPHGSGVHRRDASGAAVEAFDKHTEVRAVVEGQLMAKRVHAESLGFQLGEESRVLATGGASRNPALLQVVADVFNAPVYTHDVANSACLGAAYLARLGRCRSAAAAAGDTDAVTFDTVTAAAEPFHLACQPRPDAQQVYGPLLERYRALEAELVAEQ</sequence>
<keyword evidence="4" id="KW-0119">Carbohydrate metabolism</keyword>
<evidence type="ECO:0000259" key="5">
    <source>
        <dbReference type="Pfam" id="PF00370"/>
    </source>
</evidence>
<dbReference type="SUPFAM" id="SSF53067">
    <property type="entry name" value="Actin-like ATPase domain"/>
    <property type="match status" value="2"/>
</dbReference>
<dbReference type="GO" id="GO:0005524">
    <property type="term" value="F:ATP binding"/>
    <property type="evidence" value="ECO:0007669"/>
    <property type="project" value="UniProtKB-KW"/>
</dbReference>
<evidence type="ECO:0000256" key="2">
    <source>
        <dbReference type="ARBA" id="ARBA00022679"/>
    </source>
</evidence>
<evidence type="ECO:0000256" key="1">
    <source>
        <dbReference type="ARBA" id="ARBA00009156"/>
    </source>
</evidence>
<dbReference type="GO" id="GO:0005997">
    <property type="term" value="P:xylulose metabolic process"/>
    <property type="evidence" value="ECO:0007669"/>
    <property type="project" value="UniProtKB-UniRule"/>
</dbReference>
<dbReference type="EC" id="2.7.1.17" evidence="4"/>
<name>A0A6A4WUD0_AMPAM</name>
<dbReference type="CDD" id="cd07776">
    <property type="entry name" value="ASKHA_NBD_FGGY_SpXK-like"/>
    <property type="match status" value="1"/>
</dbReference>
<evidence type="ECO:0000256" key="3">
    <source>
        <dbReference type="ARBA" id="ARBA00022777"/>
    </source>
</evidence>
<dbReference type="EMBL" id="VIIS01000570">
    <property type="protein sequence ID" value="KAF0307444.1"/>
    <property type="molecule type" value="Genomic_DNA"/>
</dbReference>
<dbReference type="GO" id="GO:0042732">
    <property type="term" value="P:D-xylose metabolic process"/>
    <property type="evidence" value="ECO:0007669"/>
    <property type="project" value="UniProtKB-UniRule"/>
</dbReference>
<protein>
    <recommendedName>
        <fullName evidence="4">Xylulose kinase</fullName>
        <ecNumber evidence="4">2.7.1.17</ecNumber>
    </recommendedName>
</protein>